<dbReference type="InParanoid" id="W3WNS1"/>
<dbReference type="Proteomes" id="UP000030651">
    <property type="component" value="Unassembled WGS sequence"/>
</dbReference>
<dbReference type="EMBL" id="KI912119">
    <property type="protein sequence ID" value="ETS74762.1"/>
    <property type="molecule type" value="Genomic_DNA"/>
</dbReference>
<dbReference type="RefSeq" id="XP_007840018.1">
    <property type="nucleotide sequence ID" value="XM_007841827.1"/>
</dbReference>
<dbReference type="GeneID" id="19278259"/>
<evidence type="ECO:0000313" key="2">
    <source>
        <dbReference type="EMBL" id="ETS74762.1"/>
    </source>
</evidence>
<keyword evidence="3" id="KW-1185">Reference proteome</keyword>
<accession>W3WNS1</accession>
<dbReference type="eggNOG" id="ENOG502SSIK">
    <property type="taxonomic scope" value="Eukaryota"/>
</dbReference>
<name>W3WNS1_PESFW</name>
<gene>
    <name evidence="2" type="ORF">PFICI_13246</name>
</gene>
<dbReference type="OrthoDB" id="5404335at2759"/>
<sequence length="731" mass="83413">MPKTTVLELSVMASNISEGEERIIALLEKIAENNGNDDSDRLAQTANGLSTAAMTVSIVALVIALLQALLEYASSNENHREKCNVGAIGRAAMLPRGSKWSWRHWRRKYTYPVLNLSALRVLESLPGGDADIERLEKIFRDAAASPYSQSITKDDSRQPRRAFVWREWKVEKKHFKSFLVCYWPWVLYHLDTNGRGSLHVYRRELPPLQRLRWYWFSLFQTRNEKLHPRATWAQLLEAFNITELENLAADRRMDAENIASSVDVPTQKVSLQDLGILAFHLGMRTVDISVTDRTILAFGPRGSISTEDLPGFGKVVRFQSHGDFNLGFRSPTLRRDQSAQLFGQLCFASSAGDVEDNLWGRLSIFPREWEHKPVSSGRTPRLFTDYSDDLVLPTTFDNSEAEAWEKLKSLQTWRAEHEHYGIVWPTIFLAATAACLPGQTLGFPARLMLRPFHEFLRQWAEQVRDRCGLPMEPAQRRNLKVSEWLNLEQLQLQDLCIVDFGGSAAVNSVCELSSWAFWQIGIETLQEVEFQLCQERYTMDSIDTLNGFDNYFQQQYATSGDAQETYRILPEITSLFAEYDPDSWSAGLGDLRAGLGPKRPQNVLWTQVILLDLTIRKLLNSCPPGPDSSPKDPTNPQKDDLPHLWRINATRAVVGSWSDPNSEWPLQNLESFLVKAFNIDENDTENRYRMTKLSGLIQLRTLCFLAYLMVIPDSSSLYLARNQEMVVLPMI</sequence>
<reference evidence="3" key="1">
    <citation type="journal article" date="2015" name="BMC Genomics">
        <title>Genomic and transcriptomic analysis of the endophytic fungus Pestalotiopsis fici reveals its lifestyle and high potential for synthesis of natural products.</title>
        <authorList>
            <person name="Wang X."/>
            <person name="Zhang X."/>
            <person name="Liu L."/>
            <person name="Xiang M."/>
            <person name="Wang W."/>
            <person name="Sun X."/>
            <person name="Che Y."/>
            <person name="Guo L."/>
            <person name="Liu G."/>
            <person name="Guo L."/>
            <person name="Wang C."/>
            <person name="Yin W.B."/>
            <person name="Stadler M."/>
            <person name="Zhang X."/>
            <person name="Liu X."/>
        </authorList>
    </citation>
    <scope>NUCLEOTIDE SEQUENCE [LARGE SCALE GENOMIC DNA]</scope>
    <source>
        <strain evidence="3">W106-1 / CGMCC3.15140</strain>
    </source>
</reference>
<evidence type="ECO:0000313" key="3">
    <source>
        <dbReference type="Proteomes" id="UP000030651"/>
    </source>
</evidence>
<dbReference type="HOGENOM" id="CLU_379019_0_0_1"/>
<protein>
    <submittedName>
        <fullName evidence="2">Uncharacterized protein</fullName>
    </submittedName>
</protein>
<proteinExistence type="predicted"/>
<dbReference type="AlphaFoldDB" id="W3WNS1"/>
<dbReference type="KEGG" id="pfy:PFICI_13246"/>
<organism evidence="2 3">
    <name type="scientific">Pestalotiopsis fici (strain W106-1 / CGMCC3.15140)</name>
    <dbReference type="NCBI Taxonomy" id="1229662"/>
    <lineage>
        <taxon>Eukaryota</taxon>
        <taxon>Fungi</taxon>
        <taxon>Dikarya</taxon>
        <taxon>Ascomycota</taxon>
        <taxon>Pezizomycotina</taxon>
        <taxon>Sordariomycetes</taxon>
        <taxon>Xylariomycetidae</taxon>
        <taxon>Amphisphaeriales</taxon>
        <taxon>Sporocadaceae</taxon>
        <taxon>Pestalotiopsis</taxon>
    </lineage>
</organism>
<evidence type="ECO:0000256" key="1">
    <source>
        <dbReference type="SAM" id="MobiDB-lite"/>
    </source>
</evidence>
<feature type="region of interest" description="Disordered" evidence="1">
    <location>
        <begin position="622"/>
        <end position="641"/>
    </location>
</feature>